<dbReference type="PANTHER" id="PTHR10695:SF46">
    <property type="entry name" value="BIFUNCTIONAL COENZYME A SYNTHASE-RELATED"/>
    <property type="match status" value="1"/>
</dbReference>
<dbReference type="Gene3D" id="3.40.50.300">
    <property type="entry name" value="P-loop containing nucleotide triphosphate hydrolases"/>
    <property type="match status" value="1"/>
</dbReference>
<dbReference type="STRING" id="1179155.CF67_14031"/>
<dbReference type="NCBIfam" id="TIGR00152">
    <property type="entry name" value="dephospho-CoA kinase"/>
    <property type="match status" value="1"/>
</dbReference>
<dbReference type="AlphaFoldDB" id="A0A084CP52"/>
<keyword evidence="8" id="KW-1185">Reference proteome</keyword>
<accession>A0A084CP52</accession>
<name>A0A084CP52_9GAMM</name>
<dbReference type="Pfam" id="PF01121">
    <property type="entry name" value="CoaE"/>
    <property type="match status" value="1"/>
</dbReference>
<keyword evidence="3 5" id="KW-0067">ATP-binding</keyword>
<dbReference type="UniPathway" id="UPA00241">
    <property type="reaction ID" value="UER00356"/>
</dbReference>
<evidence type="ECO:0000313" key="7">
    <source>
        <dbReference type="EMBL" id="KEY91581.1"/>
    </source>
</evidence>
<evidence type="ECO:0000256" key="4">
    <source>
        <dbReference type="ARBA" id="ARBA00022993"/>
    </source>
</evidence>
<dbReference type="PANTHER" id="PTHR10695">
    <property type="entry name" value="DEPHOSPHO-COA KINASE-RELATED"/>
    <property type="match status" value="1"/>
</dbReference>
<protein>
    <recommendedName>
        <fullName evidence="5 6">Dephospho-CoA kinase</fullName>
        <ecNumber evidence="5 6">2.7.1.24</ecNumber>
    </recommendedName>
    <alternativeName>
        <fullName evidence="5">Dephosphocoenzyme A kinase</fullName>
    </alternativeName>
</protein>
<keyword evidence="2 5" id="KW-0547">Nucleotide-binding</keyword>
<dbReference type="InterPro" id="IPR001977">
    <property type="entry name" value="Depp_CoAkinase"/>
</dbReference>
<dbReference type="PROSITE" id="PS51219">
    <property type="entry name" value="DPCK"/>
    <property type="match status" value="1"/>
</dbReference>
<keyword evidence="5" id="KW-0808">Transferase</keyword>
<comment type="function">
    <text evidence="5">Catalyzes the phosphorylation of the 3'-hydroxyl group of dephosphocoenzyme A to form coenzyme A.</text>
</comment>
<dbReference type="GO" id="GO:0015937">
    <property type="term" value="P:coenzyme A biosynthetic process"/>
    <property type="evidence" value="ECO:0007669"/>
    <property type="project" value="UniProtKB-UniRule"/>
</dbReference>
<dbReference type="EC" id="2.7.1.24" evidence="5 6"/>
<keyword evidence="5 7" id="KW-0418">Kinase</keyword>
<evidence type="ECO:0000256" key="6">
    <source>
        <dbReference type="NCBIfam" id="TIGR00152"/>
    </source>
</evidence>
<keyword evidence="5" id="KW-0963">Cytoplasm</keyword>
<comment type="caution">
    <text evidence="7">The sequence shown here is derived from an EMBL/GenBank/DDBJ whole genome shotgun (WGS) entry which is preliminary data.</text>
</comment>
<dbReference type="SUPFAM" id="SSF52540">
    <property type="entry name" value="P-loop containing nucleoside triphosphate hydrolases"/>
    <property type="match status" value="1"/>
</dbReference>
<comment type="catalytic activity">
    <reaction evidence="5">
        <text>3'-dephospho-CoA + ATP = ADP + CoA + H(+)</text>
        <dbReference type="Rhea" id="RHEA:18245"/>
        <dbReference type="ChEBI" id="CHEBI:15378"/>
        <dbReference type="ChEBI" id="CHEBI:30616"/>
        <dbReference type="ChEBI" id="CHEBI:57287"/>
        <dbReference type="ChEBI" id="CHEBI:57328"/>
        <dbReference type="ChEBI" id="CHEBI:456216"/>
        <dbReference type="EC" id="2.7.1.24"/>
    </reaction>
</comment>
<proteinExistence type="inferred from homology"/>
<reference evidence="7 8" key="1">
    <citation type="submission" date="2014-03" db="EMBL/GenBank/DDBJ databases">
        <title>Selection and divergence in the genomes of co-occurring obligate luminous symbionts with specific hosts.</title>
        <authorList>
            <person name="Hendry T.A."/>
            <person name="de Wet J.R."/>
            <person name="Dunlap P.V."/>
        </authorList>
    </citation>
    <scope>NUCLEOTIDE SEQUENCE [LARGE SCALE GENOMIC DNA]</scope>
    <source>
        <strain evidence="7 8">Ppalp.1</strain>
    </source>
</reference>
<feature type="binding site" evidence="5">
    <location>
        <begin position="20"/>
        <end position="25"/>
    </location>
    <ligand>
        <name>ATP</name>
        <dbReference type="ChEBI" id="CHEBI:30616"/>
    </ligand>
</feature>
<comment type="pathway">
    <text evidence="5">Cofactor biosynthesis; coenzyme A biosynthesis; CoA from (R)-pantothenate: step 5/5.</text>
</comment>
<dbReference type="GO" id="GO:0004140">
    <property type="term" value="F:dephospho-CoA kinase activity"/>
    <property type="evidence" value="ECO:0007669"/>
    <property type="project" value="UniProtKB-UniRule"/>
</dbReference>
<dbReference type="InterPro" id="IPR027417">
    <property type="entry name" value="P-loop_NTPase"/>
</dbReference>
<evidence type="ECO:0000256" key="1">
    <source>
        <dbReference type="ARBA" id="ARBA00009018"/>
    </source>
</evidence>
<dbReference type="CDD" id="cd02022">
    <property type="entry name" value="DPCK"/>
    <property type="match status" value="1"/>
</dbReference>
<organism evidence="7 8">
    <name type="scientific">Candidatus Photodesmus blepharonis</name>
    <dbReference type="NCBI Taxonomy" id="1179155"/>
    <lineage>
        <taxon>Bacteria</taxon>
        <taxon>Pseudomonadati</taxon>
        <taxon>Pseudomonadota</taxon>
        <taxon>Gammaproteobacteria</taxon>
        <taxon>Vibrionales</taxon>
        <taxon>Vibrionaceae</taxon>
        <taxon>Candidatus Photodesmus</taxon>
    </lineage>
</organism>
<evidence type="ECO:0000256" key="5">
    <source>
        <dbReference type="HAMAP-Rule" id="MF_00376"/>
    </source>
</evidence>
<keyword evidence="4 5" id="KW-0173">Coenzyme A biosynthesis</keyword>
<comment type="subcellular location">
    <subcellularLocation>
        <location evidence="5">Cytoplasm</location>
    </subcellularLocation>
</comment>
<dbReference type="EMBL" id="JGVK01000006">
    <property type="protein sequence ID" value="KEY91581.1"/>
    <property type="molecule type" value="Genomic_DNA"/>
</dbReference>
<dbReference type="GO" id="GO:0005524">
    <property type="term" value="F:ATP binding"/>
    <property type="evidence" value="ECO:0007669"/>
    <property type="project" value="UniProtKB-UniRule"/>
</dbReference>
<dbReference type="eggNOG" id="COG0237">
    <property type="taxonomic scope" value="Bacteria"/>
</dbReference>
<evidence type="ECO:0000256" key="3">
    <source>
        <dbReference type="ARBA" id="ARBA00022840"/>
    </source>
</evidence>
<dbReference type="Proteomes" id="UP000053784">
    <property type="component" value="Unassembled WGS sequence"/>
</dbReference>
<evidence type="ECO:0000313" key="8">
    <source>
        <dbReference type="Proteomes" id="UP000053784"/>
    </source>
</evidence>
<gene>
    <name evidence="5 7" type="primary">coaE</name>
    <name evidence="7" type="ORF">CF67_14031</name>
</gene>
<evidence type="ECO:0000256" key="2">
    <source>
        <dbReference type="ARBA" id="ARBA00022741"/>
    </source>
</evidence>
<dbReference type="GO" id="GO:0005737">
    <property type="term" value="C:cytoplasm"/>
    <property type="evidence" value="ECO:0007669"/>
    <property type="project" value="UniProtKB-SubCell"/>
</dbReference>
<dbReference type="HAMAP" id="MF_00376">
    <property type="entry name" value="Dephospho_CoA_kinase"/>
    <property type="match status" value="1"/>
</dbReference>
<sequence length="211" mass="23625">MVLGVSCGVVYIIGLTGGISSGKTTVANLFSRCFSIEVIDADIISREVVEPGTSCLKAITEHFGTEILLPGGELNRGLLREKIFFENEKKNWLNQLLHPLITKRMLSCLSNVHSPYVLLVIPLLVENNLHKMVDRVVVVDVEETIQVRRTMRRDNISECQVRSILNSQSSREERLLVADDVIENSSVEEGEILLQVKELHQKYLAICGVNL</sequence>
<comment type="similarity">
    <text evidence="1 5">Belongs to the CoaE family.</text>
</comment>